<gene>
    <name evidence="1" type="ORF">ERS428554_01621</name>
    <name evidence="2" type="ORF">SAMEA2054241_00785</name>
</gene>
<evidence type="ECO:0000313" key="1">
    <source>
        <dbReference type="EMBL" id="CSK55158.1"/>
    </source>
</evidence>
<dbReference type="InterPro" id="IPR057895">
    <property type="entry name" value="Mom"/>
</dbReference>
<dbReference type="AlphaFoldDB" id="A0A656B4W5"/>
<protein>
    <submittedName>
        <fullName evidence="2">DNA modification protein</fullName>
    </submittedName>
</protein>
<proteinExistence type="predicted"/>
<dbReference type="EMBL" id="CWXZ01000028">
    <property type="protein sequence ID" value="CSK55158.1"/>
    <property type="molecule type" value="Genomic_DNA"/>
</dbReference>
<reference evidence="2 4" key="1">
    <citation type="submission" date="2017-01" db="EMBL/GenBank/DDBJ databases">
        <authorList>
            <consortium name="Pathogen Informatics"/>
        </authorList>
    </citation>
    <scope>NUCLEOTIDE SEQUENCE [LARGE SCALE GENOMIC DNA]</scope>
    <source>
        <strain evidence="1 3">20352044</strain>
        <strain evidence="2 4">2090STDY5461769</strain>
    </source>
</reference>
<dbReference type="Proteomes" id="UP000187708">
    <property type="component" value="Unassembled WGS sequence"/>
</dbReference>
<organism evidence="2 4">
    <name type="scientific">Shigella sonnei</name>
    <dbReference type="NCBI Taxonomy" id="624"/>
    <lineage>
        <taxon>Bacteria</taxon>
        <taxon>Pseudomonadati</taxon>
        <taxon>Pseudomonadota</taxon>
        <taxon>Gammaproteobacteria</taxon>
        <taxon>Enterobacterales</taxon>
        <taxon>Enterobacteriaceae</taxon>
        <taxon>Shigella</taxon>
    </lineage>
</organism>
<evidence type="ECO:0000313" key="3">
    <source>
        <dbReference type="Proteomes" id="UP000045991"/>
    </source>
</evidence>
<dbReference type="EMBL" id="FTSV01000015">
    <property type="protein sequence ID" value="SIW91687.1"/>
    <property type="molecule type" value="Genomic_DNA"/>
</dbReference>
<dbReference type="Pfam" id="PF25680">
    <property type="entry name" value="Mom"/>
    <property type="match status" value="1"/>
</dbReference>
<sequence length="299" mass="34811">MRPCIETYGADIVTSYWHEPASVIWKLNVRAVKPSIKSHLRAPQSTPHTQGNPVVGNRKQVTSRIISTPELIHYNDNIVGYGSRELRVETISCWLARLVVVNKHYSHRFVNNSYLHLGIFSERELVGVMQWGYALNPNNGARVVTGTQNREYMELNRLWLHDCMPRNSESRAISYALKLIRQLYPQVQWVQSFADERCGCLGVVYQASNFDYVGSHETTFYELDGEWYHEICKNAIKRGGQRGEHLRANIDRASVHKFRQFRYIRFLDKRARKRLNTKLFKVQPYPKPQTVKTGLKESE</sequence>
<comment type="caution">
    <text evidence="2">The sequence shown here is derived from an EMBL/GenBank/DDBJ whole genome shotgun (WGS) entry which is preliminary data.</text>
</comment>
<evidence type="ECO:0000313" key="2">
    <source>
        <dbReference type="EMBL" id="SIW91687.1"/>
    </source>
</evidence>
<accession>A0A656B4W5</accession>
<dbReference type="Proteomes" id="UP000045991">
    <property type="component" value="Unassembled WGS sequence"/>
</dbReference>
<evidence type="ECO:0000313" key="4">
    <source>
        <dbReference type="Proteomes" id="UP000187708"/>
    </source>
</evidence>
<name>A0A656B4W5_SHISO</name>